<dbReference type="GO" id="GO:0005886">
    <property type="term" value="C:plasma membrane"/>
    <property type="evidence" value="ECO:0007669"/>
    <property type="project" value="TreeGrafter"/>
</dbReference>
<dbReference type="GO" id="GO:0004930">
    <property type="term" value="F:G protein-coupled receptor activity"/>
    <property type="evidence" value="ECO:0007669"/>
    <property type="project" value="UniProtKB-KW"/>
</dbReference>
<feature type="transmembrane region" description="Helical" evidence="9">
    <location>
        <begin position="15"/>
        <end position="42"/>
    </location>
</feature>
<feature type="region of interest" description="Disordered" evidence="8">
    <location>
        <begin position="311"/>
        <end position="335"/>
    </location>
</feature>
<evidence type="ECO:0000256" key="8">
    <source>
        <dbReference type="SAM" id="MobiDB-lite"/>
    </source>
</evidence>
<accession>A0A816CC99</accession>
<dbReference type="Proteomes" id="UP000663852">
    <property type="component" value="Unassembled WGS sequence"/>
</dbReference>
<keyword evidence="4" id="KW-0297">G-protein coupled receptor</keyword>
<sequence>MSSLIDLLNKISEQINLIVGILFFFGGLIGNIINILIFSPILKMQLFPWTPSRLYILTGSIANFIFIAYLLATRILISGFYIPLTNTITFICKTRFYIGQVCMYISLYSTCLATIDQYFLTSRSVQTRQLSRLTLAKLVLFISLSIFILINVPILFIYNLYPKTNGTSTICTVYSPVWTFYYTYIQSLIFLCLAPLLILILFGILIKHNLQSVRQLHQPIKSQMTKMVLYQALVMLISLSVATTQIIYQEITKSIPKDLLRFSQENLFNTIANLLTYVNYIGSFYIYFYSSKSLRKNCRNLLLKRQIGSNTHSQRDKPTLQNSLNQVRPTADPIH</sequence>
<dbReference type="PANTHER" id="PTHR24243:SF230">
    <property type="entry name" value="G-PROTEIN COUPLED RECEPTORS FAMILY 1 PROFILE DOMAIN-CONTAINING PROTEIN"/>
    <property type="match status" value="1"/>
</dbReference>
<feature type="domain" description="G-protein coupled receptors family 1 profile" evidence="10">
    <location>
        <begin position="30"/>
        <end position="287"/>
    </location>
</feature>
<evidence type="ECO:0000313" key="11">
    <source>
        <dbReference type="EMBL" id="CAF1546967.1"/>
    </source>
</evidence>
<keyword evidence="6" id="KW-0675">Receptor</keyword>
<keyword evidence="7" id="KW-0807">Transducer</keyword>
<comment type="caution">
    <text evidence="12">The sequence shown here is derived from an EMBL/GenBank/DDBJ whole genome shotgun (WGS) entry which is preliminary data.</text>
</comment>
<dbReference type="Pfam" id="PF00001">
    <property type="entry name" value="7tm_1"/>
    <property type="match status" value="1"/>
</dbReference>
<feature type="transmembrane region" description="Helical" evidence="9">
    <location>
        <begin position="268"/>
        <end position="289"/>
    </location>
</feature>
<comment type="subcellular location">
    <subcellularLocation>
        <location evidence="1">Membrane</location>
        <topology evidence="1">Multi-pass membrane protein</topology>
    </subcellularLocation>
</comment>
<evidence type="ECO:0000256" key="5">
    <source>
        <dbReference type="ARBA" id="ARBA00023136"/>
    </source>
</evidence>
<evidence type="ECO:0000256" key="4">
    <source>
        <dbReference type="ARBA" id="ARBA00023040"/>
    </source>
</evidence>
<feature type="compositionally biased region" description="Polar residues" evidence="8">
    <location>
        <begin position="319"/>
        <end position="328"/>
    </location>
</feature>
<evidence type="ECO:0000259" key="10">
    <source>
        <dbReference type="PROSITE" id="PS50262"/>
    </source>
</evidence>
<protein>
    <recommendedName>
        <fullName evidence="10">G-protein coupled receptors family 1 profile domain-containing protein</fullName>
    </recommendedName>
</protein>
<evidence type="ECO:0000313" key="12">
    <source>
        <dbReference type="EMBL" id="CAF1622845.1"/>
    </source>
</evidence>
<evidence type="ECO:0000256" key="6">
    <source>
        <dbReference type="ARBA" id="ARBA00023170"/>
    </source>
</evidence>
<evidence type="ECO:0000256" key="1">
    <source>
        <dbReference type="ARBA" id="ARBA00004141"/>
    </source>
</evidence>
<dbReference type="Proteomes" id="UP000663828">
    <property type="component" value="Unassembled WGS sequence"/>
</dbReference>
<keyword evidence="2 9" id="KW-0812">Transmembrane</keyword>
<dbReference type="PANTHER" id="PTHR24243">
    <property type="entry name" value="G-PROTEIN COUPLED RECEPTOR"/>
    <property type="match status" value="1"/>
</dbReference>
<keyword evidence="3 9" id="KW-1133">Transmembrane helix</keyword>
<evidence type="ECO:0000256" key="7">
    <source>
        <dbReference type="ARBA" id="ARBA00023224"/>
    </source>
</evidence>
<organism evidence="12 13">
    <name type="scientific">Adineta ricciae</name>
    <name type="common">Rotifer</name>
    <dbReference type="NCBI Taxonomy" id="249248"/>
    <lineage>
        <taxon>Eukaryota</taxon>
        <taxon>Metazoa</taxon>
        <taxon>Spiralia</taxon>
        <taxon>Gnathifera</taxon>
        <taxon>Rotifera</taxon>
        <taxon>Eurotatoria</taxon>
        <taxon>Bdelloidea</taxon>
        <taxon>Adinetida</taxon>
        <taxon>Adinetidae</taxon>
        <taxon>Adineta</taxon>
    </lineage>
</organism>
<evidence type="ECO:0000256" key="9">
    <source>
        <dbReference type="SAM" id="Phobius"/>
    </source>
</evidence>
<feature type="transmembrane region" description="Helical" evidence="9">
    <location>
        <begin position="135"/>
        <end position="161"/>
    </location>
</feature>
<proteinExistence type="predicted"/>
<feature type="transmembrane region" description="Helical" evidence="9">
    <location>
        <begin position="181"/>
        <end position="206"/>
    </location>
</feature>
<keyword evidence="5 9" id="KW-0472">Membrane</keyword>
<dbReference type="InterPro" id="IPR017452">
    <property type="entry name" value="GPCR_Rhodpsn_7TM"/>
</dbReference>
<dbReference type="EMBL" id="CAJNOR010007761">
    <property type="protein sequence ID" value="CAF1622845.1"/>
    <property type="molecule type" value="Genomic_DNA"/>
</dbReference>
<reference evidence="12" key="1">
    <citation type="submission" date="2021-02" db="EMBL/GenBank/DDBJ databases">
        <authorList>
            <person name="Nowell W R."/>
        </authorList>
    </citation>
    <scope>NUCLEOTIDE SEQUENCE</scope>
</reference>
<dbReference type="InterPro" id="IPR000276">
    <property type="entry name" value="GPCR_Rhodpsn"/>
</dbReference>
<feature type="transmembrane region" description="Helical" evidence="9">
    <location>
        <begin position="227"/>
        <end position="248"/>
    </location>
</feature>
<evidence type="ECO:0000313" key="13">
    <source>
        <dbReference type="Proteomes" id="UP000663828"/>
    </source>
</evidence>
<keyword evidence="13" id="KW-1185">Reference proteome</keyword>
<dbReference type="SUPFAM" id="SSF81321">
    <property type="entry name" value="Family A G protein-coupled receptor-like"/>
    <property type="match status" value="1"/>
</dbReference>
<dbReference type="AlphaFoldDB" id="A0A816CC99"/>
<evidence type="ECO:0000256" key="2">
    <source>
        <dbReference type="ARBA" id="ARBA00022692"/>
    </source>
</evidence>
<name>A0A816CC99_ADIRI</name>
<gene>
    <name evidence="11" type="ORF">EDS130_LOCUS45722</name>
    <name evidence="12" type="ORF">XAT740_LOCUS50484</name>
</gene>
<dbReference type="EMBL" id="CAJNOJ010001227">
    <property type="protein sequence ID" value="CAF1546967.1"/>
    <property type="molecule type" value="Genomic_DNA"/>
</dbReference>
<evidence type="ECO:0000256" key="3">
    <source>
        <dbReference type="ARBA" id="ARBA00022989"/>
    </source>
</evidence>
<feature type="transmembrane region" description="Helical" evidence="9">
    <location>
        <begin position="97"/>
        <end position="115"/>
    </location>
</feature>
<feature type="transmembrane region" description="Helical" evidence="9">
    <location>
        <begin position="54"/>
        <end position="77"/>
    </location>
</feature>
<dbReference type="Gene3D" id="1.20.1070.10">
    <property type="entry name" value="Rhodopsin 7-helix transmembrane proteins"/>
    <property type="match status" value="1"/>
</dbReference>
<dbReference type="PROSITE" id="PS50262">
    <property type="entry name" value="G_PROTEIN_RECEP_F1_2"/>
    <property type="match status" value="1"/>
</dbReference>